<evidence type="ECO:0000259" key="1">
    <source>
        <dbReference type="Pfam" id="PF13966"/>
    </source>
</evidence>
<gene>
    <name evidence="2" type="ORF">MtrDRAFT_AC148995g15v2</name>
</gene>
<dbReference type="AlphaFoldDB" id="Q2HV50"/>
<dbReference type="PANTHER" id="PTHR36617">
    <property type="entry name" value="PROTEIN, PUTATIVE-RELATED"/>
    <property type="match status" value="1"/>
</dbReference>
<reference evidence="2" key="1">
    <citation type="submission" date="2004-12" db="EMBL/GenBank/DDBJ databases">
        <authorList>
            <person name="Town C.D."/>
        </authorList>
    </citation>
    <scope>NUCLEOTIDE SEQUENCE</scope>
</reference>
<evidence type="ECO:0000313" key="2">
    <source>
        <dbReference type="EMBL" id="ABD32801.1"/>
    </source>
</evidence>
<reference evidence="2" key="2">
    <citation type="submission" date="2007-03" db="EMBL/GenBank/DDBJ databases">
        <authorList>
            <consortium name="The International Medicago Genome Annotation Group"/>
        </authorList>
    </citation>
    <scope>NUCLEOTIDE SEQUENCE</scope>
</reference>
<feature type="domain" description="Reverse transcriptase zinc-binding" evidence="1">
    <location>
        <begin position="46"/>
        <end position="133"/>
    </location>
</feature>
<proteinExistence type="predicted"/>
<dbReference type="EMBL" id="AC148995">
    <property type="protein sequence ID" value="ABD32801.1"/>
    <property type="molecule type" value="Genomic_DNA"/>
</dbReference>
<sequence length="210" mass="24592">MATVAEMYSLGWGEEGEAWKWRRRLFAWEEEKVDLALTCFQQLYNVTSACNHLLTPISNNLSATHTSEIWNKEVPLKISLFAWRLLRDRLPTTDNLIKRHILLPNARLCLGGCGMMEDAKHLFLSCDFFGKLWYDISHWLSYHIVFPEHVSDHLYQFGTLGGFSKNNRSAFHLIWLSCVWVIWLEMNARVFHQTEASINQLLDKVKLQSY</sequence>
<accession>Q2HV50</accession>
<dbReference type="PANTHER" id="PTHR36617:SF5">
    <property type="entry name" value="OS05G0421675 PROTEIN"/>
    <property type="match status" value="1"/>
</dbReference>
<name>Q2HV50_MEDTR</name>
<protein>
    <submittedName>
        <fullName evidence="2">H+-transporting two-sector ATPase, alpha/beta subunit, central region, related</fullName>
    </submittedName>
</protein>
<dbReference type="InterPro" id="IPR026960">
    <property type="entry name" value="RVT-Znf"/>
</dbReference>
<organism evidence="2">
    <name type="scientific">Medicago truncatula</name>
    <name type="common">Barrel medic</name>
    <name type="synonym">Medicago tribuloides</name>
    <dbReference type="NCBI Taxonomy" id="3880"/>
    <lineage>
        <taxon>Eukaryota</taxon>
        <taxon>Viridiplantae</taxon>
        <taxon>Streptophyta</taxon>
        <taxon>Embryophyta</taxon>
        <taxon>Tracheophyta</taxon>
        <taxon>Spermatophyta</taxon>
        <taxon>Magnoliopsida</taxon>
        <taxon>eudicotyledons</taxon>
        <taxon>Gunneridae</taxon>
        <taxon>Pentapetalae</taxon>
        <taxon>rosids</taxon>
        <taxon>fabids</taxon>
        <taxon>Fabales</taxon>
        <taxon>Fabaceae</taxon>
        <taxon>Papilionoideae</taxon>
        <taxon>50 kb inversion clade</taxon>
        <taxon>NPAAA clade</taxon>
        <taxon>Hologalegina</taxon>
        <taxon>IRL clade</taxon>
        <taxon>Trifolieae</taxon>
        <taxon>Medicago</taxon>
    </lineage>
</organism>
<dbReference type="Pfam" id="PF13966">
    <property type="entry name" value="zf-RVT"/>
    <property type="match status" value="1"/>
</dbReference>